<keyword evidence="2" id="KW-1185">Reference proteome</keyword>
<proteinExistence type="predicted"/>
<evidence type="ECO:0000313" key="1">
    <source>
        <dbReference type="EMBL" id="KAK5099067.1"/>
    </source>
</evidence>
<dbReference type="EMBL" id="JAVRRG010000011">
    <property type="protein sequence ID" value="KAK5099067.1"/>
    <property type="molecule type" value="Genomic_DNA"/>
</dbReference>
<sequence>MASANTLYIPDQAALYDIRASNQSRAMGVYQLDQSGVRGLQFGRRVEVGVDTGNGEVKKLRGRPTLRGLTKFFPAILRALRDHNKKGSGETSLIVLPNHDISAYNKIMGWYYASVTAGKVVLFNRVNANASTAYTAYTEVQLIAIDLDTGYLINAMTGRMNAMSDW</sequence>
<accession>A0ABR0KKF3</accession>
<name>A0ABR0KKF3_9EURO</name>
<protein>
    <submittedName>
        <fullName evidence="1">Uncharacterized protein</fullName>
    </submittedName>
</protein>
<comment type="caution">
    <text evidence="1">The sequence shown here is derived from an EMBL/GenBank/DDBJ whole genome shotgun (WGS) entry which is preliminary data.</text>
</comment>
<evidence type="ECO:0000313" key="2">
    <source>
        <dbReference type="Proteomes" id="UP001345013"/>
    </source>
</evidence>
<gene>
    <name evidence="1" type="ORF">LTR24_001468</name>
</gene>
<reference evidence="1 2" key="1">
    <citation type="submission" date="2023-08" db="EMBL/GenBank/DDBJ databases">
        <title>Black Yeasts Isolated from many extreme environments.</title>
        <authorList>
            <person name="Coleine C."/>
            <person name="Stajich J.E."/>
            <person name="Selbmann L."/>
        </authorList>
    </citation>
    <scope>NUCLEOTIDE SEQUENCE [LARGE SCALE GENOMIC DNA]</scope>
    <source>
        <strain evidence="1 2">CCFEE 5885</strain>
    </source>
</reference>
<dbReference type="Proteomes" id="UP001345013">
    <property type="component" value="Unassembled WGS sequence"/>
</dbReference>
<organism evidence="1 2">
    <name type="scientific">Lithohypha guttulata</name>
    <dbReference type="NCBI Taxonomy" id="1690604"/>
    <lineage>
        <taxon>Eukaryota</taxon>
        <taxon>Fungi</taxon>
        <taxon>Dikarya</taxon>
        <taxon>Ascomycota</taxon>
        <taxon>Pezizomycotina</taxon>
        <taxon>Eurotiomycetes</taxon>
        <taxon>Chaetothyriomycetidae</taxon>
        <taxon>Chaetothyriales</taxon>
        <taxon>Trichomeriaceae</taxon>
        <taxon>Lithohypha</taxon>
    </lineage>
</organism>